<dbReference type="KEGG" id="vg:77936388"/>
<accession>A0A5B8WJY5</accession>
<dbReference type="GeneID" id="77936388"/>
<evidence type="ECO:0000313" key="2">
    <source>
        <dbReference type="Proteomes" id="UP000321915"/>
    </source>
</evidence>
<evidence type="ECO:0000313" key="1">
    <source>
        <dbReference type="EMBL" id="QED11516.1"/>
    </source>
</evidence>
<keyword evidence="2" id="KW-1185">Reference proteome</keyword>
<protein>
    <submittedName>
        <fullName evidence="1">Uncharacterized protein</fullName>
    </submittedName>
</protein>
<name>A0A5B8WJY5_9CAUD</name>
<dbReference type="InterPro" id="IPR055635">
    <property type="entry name" value="DUF7211"/>
</dbReference>
<dbReference type="RefSeq" id="YP_010660391.1">
    <property type="nucleotide sequence ID" value="NC_070877.1"/>
</dbReference>
<gene>
    <name evidence="1" type="primary">25</name>
    <name evidence="1" type="ORF">SEA_QUI_25</name>
</gene>
<sequence length="444" mass="49494">MSAEVDDFLAHYGVMGMKWGKHKAKDPYATLDKAAKAPGSNPDKHITKDIKAEENSAKLQAKATANAEKAMKYHDRAAKQKKLVEELDSLGIQSPEMRRLYGKAADQSDRMFRFTQGKSKEQAVAEMRQFHAKQQRIAEKDAIAKEQGKLSRGQKIAIGAGVGAAALLVAYGAYKYPDIVTRNAAAGENISVNNFMKRYTNRSTEYSNTKITKDMFHKLDDNDVVVPSGTKFRRMTAFKDEDLGGRLYTTHTSADNDKYQGLYGPMLKSRTGAKQLYINEMEMGESIKSPSHKKRVQALIDLINDDKPITGKEQSYFGEGPEKTKTARQWLEDMVPLEEYLKSDKDPVKGVPNEDLALKLYNTFARQIVGTNPLGGEYFNKIKGMGYNALIDDNDAKQLSDLPMILLDAAKTTKSRTSTPLTTAMEKEARKRLVEVLDGGPTKK</sequence>
<reference evidence="1 2" key="1">
    <citation type="submission" date="2019-07" db="EMBL/GenBank/DDBJ databases">
        <authorList>
            <person name="Abdullah A."/>
            <person name="Lima G.C."/>
            <person name="Cuneo C.K."/>
            <person name="Ennest D.C."/>
            <person name="Fritz K.J."/>
            <person name="Johnson B.T."/>
            <person name="Larson S.M."/>
            <person name="Lemunyete M.N."/>
            <person name="Murray M.B."/>
            <person name="Osmond D.E."/>
            <person name="Patras K.A."/>
            <person name="Ransibrahmanakul S."/>
            <person name="Simpson K.A."/>
            <person name="Thull B.S."/>
            <person name="Wetzel S."/>
            <person name="Bonilla J.A."/>
            <person name="Klyczek K."/>
            <person name="Garlena R.A."/>
            <person name="Russell D.A."/>
            <person name="Pope W.H."/>
            <person name="Jacobs-Sera D."/>
            <person name="Hatfull G.F."/>
        </authorList>
    </citation>
    <scope>NUCLEOTIDE SEQUENCE [LARGE SCALE GENOMIC DNA]</scope>
</reference>
<dbReference type="Proteomes" id="UP000321915">
    <property type="component" value="Segment"/>
</dbReference>
<proteinExistence type="predicted"/>
<dbReference type="EMBL" id="MN183282">
    <property type="protein sequence ID" value="QED11516.1"/>
    <property type="molecule type" value="Genomic_DNA"/>
</dbReference>
<dbReference type="Pfam" id="PF23847">
    <property type="entry name" value="DUF7211"/>
    <property type="match status" value="1"/>
</dbReference>
<organism evidence="1 2">
    <name type="scientific">Arthrobacter phage Qui</name>
    <dbReference type="NCBI Taxonomy" id="2603260"/>
    <lineage>
        <taxon>Viruses</taxon>
        <taxon>Duplodnaviria</taxon>
        <taxon>Heunggongvirae</taxon>
        <taxon>Uroviricota</taxon>
        <taxon>Caudoviricetes</taxon>
        <taxon>Quivirus</taxon>
        <taxon>Quivirus qui</taxon>
    </lineage>
</organism>